<reference evidence="1 2" key="1">
    <citation type="submission" date="2019-07" db="EMBL/GenBank/DDBJ databases">
        <authorList>
            <person name="Hibberd C M."/>
            <person name="Gehrig L. J."/>
            <person name="Chang H.-W."/>
            <person name="Venkatesh S."/>
        </authorList>
    </citation>
    <scope>NUCLEOTIDE SEQUENCE [LARGE SCALE GENOMIC DNA]</scope>
    <source>
        <strain evidence="1">Dorea_longicatena_SSTS_Bg7063</strain>
    </source>
</reference>
<name>A0A564TAU6_9FIRM</name>
<accession>A0A564TAU6</accession>
<dbReference type="AlphaFoldDB" id="A0A564TAU6"/>
<dbReference type="RefSeq" id="WP_144100483.1">
    <property type="nucleotide sequence ID" value="NZ_CABHNM010000032.1"/>
</dbReference>
<dbReference type="EMBL" id="CABHNM010000032">
    <property type="protein sequence ID" value="VUX04426.1"/>
    <property type="molecule type" value="Genomic_DNA"/>
</dbReference>
<evidence type="ECO:0000313" key="2">
    <source>
        <dbReference type="Proteomes" id="UP000398619"/>
    </source>
</evidence>
<proteinExistence type="predicted"/>
<evidence type="ECO:0008006" key="3">
    <source>
        <dbReference type="Google" id="ProtNLM"/>
    </source>
</evidence>
<gene>
    <name evidence="1" type="ORF">DLSSTS7063_01439</name>
</gene>
<sequence length="128" mass="13372">MTKHYTKPVVSIASGLSEGVYAASGATTGALNVTYQGVWDRWGTNGGKGLALANWSGLNGTITLTITFNDTVDQAETDDASVNCSCSGKTATFTFASTATNPLTIGIHLNHGTSIDNLKMDGFTYSVR</sequence>
<dbReference type="Proteomes" id="UP000398619">
    <property type="component" value="Unassembled WGS sequence"/>
</dbReference>
<evidence type="ECO:0000313" key="1">
    <source>
        <dbReference type="EMBL" id="VUX04426.1"/>
    </source>
</evidence>
<protein>
    <recommendedName>
        <fullName evidence="3">Pe-pgrs family protein</fullName>
    </recommendedName>
</protein>
<organism evidence="1 2">
    <name type="scientific">Dorea longicatena</name>
    <dbReference type="NCBI Taxonomy" id="88431"/>
    <lineage>
        <taxon>Bacteria</taxon>
        <taxon>Bacillati</taxon>
        <taxon>Bacillota</taxon>
        <taxon>Clostridia</taxon>
        <taxon>Lachnospirales</taxon>
        <taxon>Lachnospiraceae</taxon>
        <taxon>Dorea</taxon>
    </lineage>
</organism>